<keyword evidence="2" id="KW-0560">Oxidoreductase</keyword>
<dbReference type="GO" id="GO:0004497">
    <property type="term" value="F:monooxygenase activity"/>
    <property type="evidence" value="ECO:0007669"/>
    <property type="project" value="UniProtKB-KW"/>
</dbReference>
<name>D2K2D9_MYCCN</name>
<dbReference type="InterPro" id="IPR003454">
    <property type="entry name" value="MOase_MmoB_DmpM"/>
</dbReference>
<protein>
    <submittedName>
        <fullName evidence="2">Ethene monooxygenase coupling/effector protein</fullName>
    </submittedName>
    <submittedName>
        <fullName evidence="3">MmoB/DmpM family protein</fullName>
    </submittedName>
</protein>
<dbReference type="Pfam" id="PF02406">
    <property type="entry name" value="MmoB_DmpM"/>
    <property type="match status" value="1"/>
</dbReference>
<dbReference type="OrthoDB" id="4729607at2"/>
<geneLocation type="plasmid" evidence="3 4">
    <name>pMYCCH.02</name>
</geneLocation>
<keyword evidence="3" id="KW-0614">Plasmid</keyword>
<reference evidence="3 4" key="2">
    <citation type="submission" date="2012-06" db="EMBL/GenBank/DDBJ databases">
        <title>Complete sequence of plasmid 2 of Mycobacterium chubuense NBB4.</title>
        <authorList>
            <consortium name="US DOE Joint Genome Institute"/>
            <person name="Lucas S."/>
            <person name="Han J."/>
            <person name="Lapidus A."/>
            <person name="Cheng J.-F."/>
            <person name="Goodwin L."/>
            <person name="Pitluck S."/>
            <person name="Peters L."/>
            <person name="Mikhailova N."/>
            <person name="Teshima H."/>
            <person name="Detter J.C."/>
            <person name="Han C."/>
            <person name="Tapia R."/>
            <person name="Land M."/>
            <person name="Hauser L."/>
            <person name="Kyrpides N."/>
            <person name="Ivanova N."/>
            <person name="Pagani I."/>
            <person name="Mattes T."/>
            <person name="Holmes A."/>
            <person name="Rutledge P."/>
            <person name="Paulsen I."/>
            <person name="Coleman N."/>
            <person name="Woyke T."/>
        </authorList>
    </citation>
    <scope>NUCLEOTIDE SEQUENCE [LARGE SCALE GENOMIC DNA]</scope>
    <source>
        <strain evidence="3 4">NBB4</strain>
        <plasmid evidence="3 4">pMYCCH.02</plasmid>
    </source>
</reference>
<evidence type="ECO:0000313" key="4">
    <source>
        <dbReference type="Proteomes" id="UP000006057"/>
    </source>
</evidence>
<dbReference type="InterPro" id="IPR036889">
    <property type="entry name" value="mOase_MmoB_DmpM_sf"/>
</dbReference>
<dbReference type="KEGG" id="mcb:Mycch_5978"/>
<evidence type="ECO:0000313" key="2">
    <source>
        <dbReference type="EMBL" id="ACZ56345.1"/>
    </source>
</evidence>
<dbReference type="SUPFAM" id="SSF56029">
    <property type="entry name" value="Monooxygenase (hydroxylase) regulatory protein"/>
    <property type="match status" value="1"/>
</dbReference>
<organism evidence="2">
    <name type="scientific">Mycolicibacterium chubuense (strain NBB4)</name>
    <name type="common">Mycobacterium chubuense</name>
    <dbReference type="NCBI Taxonomy" id="710421"/>
    <lineage>
        <taxon>Bacteria</taxon>
        <taxon>Bacillati</taxon>
        <taxon>Actinomycetota</taxon>
        <taxon>Actinomycetes</taxon>
        <taxon>Mycobacteriales</taxon>
        <taxon>Mycobacteriaceae</taxon>
        <taxon>Mycolicibacterium</taxon>
    </lineage>
</organism>
<dbReference type="Gene3D" id="3.90.56.10">
    <property type="entry name" value="Monooxygenase component MmoB/DmpM"/>
    <property type="match status" value="1"/>
</dbReference>
<dbReference type="AlphaFoldDB" id="D2K2D9"/>
<dbReference type="HOGENOM" id="CLU_176235_0_0_11"/>
<keyword evidence="2" id="KW-0503">Monooxygenase</keyword>
<evidence type="ECO:0000256" key="1">
    <source>
        <dbReference type="ARBA" id="ARBA00006313"/>
    </source>
</evidence>
<accession>D2K2D9</accession>
<proteinExistence type="inferred from homology"/>
<dbReference type="PATRIC" id="fig|710421.3.peg.5959"/>
<keyword evidence="4" id="KW-1185">Reference proteome</keyword>
<dbReference type="EMBL" id="GU174752">
    <property type="protein sequence ID" value="ACZ56345.1"/>
    <property type="molecule type" value="Genomic_DNA"/>
</dbReference>
<dbReference type="EMBL" id="CP003055">
    <property type="protein sequence ID" value="AFM20582.1"/>
    <property type="molecule type" value="Genomic_DNA"/>
</dbReference>
<dbReference type="RefSeq" id="WP_014805823.1">
    <property type="nucleotide sequence ID" value="NC_018023.1"/>
</dbReference>
<reference evidence="2" key="1">
    <citation type="journal article" date="2011" name="Environ. Microbiol. Rep.">
        <title>Untangling the multiple monooxygenases of Mycobacterium chubuense strain NBB4, a versatile hydrocarbon degrader.</title>
        <authorList>
            <person name="Coleman N.V."/>
            <person name="Yau S."/>
            <person name="Wilson N.L."/>
            <person name="Nolan L.M."/>
            <person name="Migocki M.D."/>
            <person name="Ly M.A."/>
            <person name="Crossett B."/>
            <person name="Holmes A.J."/>
        </authorList>
    </citation>
    <scope>NUCLEOTIDE SEQUENCE</scope>
    <source>
        <strain evidence="2">NBB4</strain>
    </source>
</reference>
<comment type="similarity">
    <text evidence="1">Belongs to the TmoD/XamoD family.</text>
</comment>
<gene>
    <name evidence="2" type="primary">etnB</name>
    <name evidence="3" type="ordered locus">Mycch_5978</name>
</gene>
<dbReference type="Proteomes" id="UP000006057">
    <property type="component" value="Plasmid pMYCCH.02"/>
</dbReference>
<evidence type="ECO:0000313" key="3">
    <source>
        <dbReference type="EMBL" id="AFM20582.1"/>
    </source>
</evidence>
<sequence length="109" mass="12493">MSSATPARDRTQVRDTVGISLIGSSETNVIVDMVAELLPDAKITDNDVFFKIERDEMLSFDMVELSDRLGKPYTVHDFLVNMTSYYGRIVVKDHEIEIHSEILPERFRD</sequence>